<dbReference type="PANTHER" id="PTHR31600:SF2">
    <property type="entry name" value="GAMETE ENRICHED GENE 10 PROTEIN-RELATED"/>
    <property type="match status" value="1"/>
</dbReference>
<dbReference type="EMBL" id="BNCQ01000028">
    <property type="protein sequence ID" value="GIM08629.1"/>
    <property type="molecule type" value="Genomic_DNA"/>
</dbReference>
<feature type="compositionally biased region" description="Low complexity" evidence="7">
    <location>
        <begin position="1968"/>
        <end position="1981"/>
    </location>
</feature>
<proteinExistence type="predicted"/>
<feature type="compositionally biased region" description="Basic and acidic residues" evidence="7">
    <location>
        <begin position="1739"/>
        <end position="1755"/>
    </location>
</feature>
<protein>
    <recommendedName>
        <fullName evidence="9">PAS domain-containing protein</fullName>
    </recommendedName>
</protein>
<feature type="transmembrane region" description="Helical" evidence="8">
    <location>
        <begin position="2013"/>
        <end position="2035"/>
    </location>
</feature>
<name>A0A8J4LSX8_9CHLO</name>
<dbReference type="NCBIfam" id="TIGR00229">
    <property type="entry name" value="sensory_box"/>
    <property type="match status" value="1"/>
</dbReference>
<dbReference type="Gene3D" id="3.30.450.20">
    <property type="entry name" value="PAS domain"/>
    <property type="match status" value="1"/>
</dbReference>
<keyword evidence="2" id="KW-0716">Sensory transduction</keyword>
<keyword evidence="1" id="KW-0157">Chromophore</keyword>
<organism evidence="10 11">
    <name type="scientific">Volvox reticuliferus</name>
    <dbReference type="NCBI Taxonomy" id="1737510"/>
    <lineage>
        <taxon>Eukaryota</taxon>
        <taxon>Viridiplantae</taxon>
        <taxon>Chlorophyta</taxon>
        <taxon>core chlorophytes</taxon>
        <taxon>Chlorophyceae</taxon>
        <taxon>CS clade</taxon>
        <taxon>Chlamydomonadales</taxon>
        <taxon>Volvocaceae</taxon>
        <taxon>Volvox</taxon>
    </lineage>
</organism>
<keyword evidence="5" id="KW-0418">Kinase</keyword>
<feature type="region of interest" description="Disordered" evidence="7">
    <location>
        <begin position="1"/>
        <end position="49"/>
    </location>
</feature>
<accession>A0A8J4LSX8</accession>
<dbReference type="Pfam" id="PF13426">
    <property type="entry name" value="PAS_9"/>
    <property type="match status" value="1"/>
</dbReference>
<comment type="caution">
    <text evidence="10">The sequence shown here is derived from an EMBL/GenBank/DDBJ whole genome shotgun (WGS) entry which is preliminary data.</text>
</comment>
<reference evidence="10" key="1">
    <citation type="journal article" date="2021" name="Proc. Natl. Acad. Sci. U.S.A.">
        <title>Three genomes in the algal genus Volvox reveal the fate of a haploid sex-determining region after a transition to homothallism.</title>
        <authorList>
            <person name="Yamamoto K."/>
            <person name="Hamaji T."/>
            <person name="Kawai-Toyooka H."/>
            <person name="Matsuzaki R."/>
            <person name="Takahashi F."/>
            <person name="Nishimura Y."/>
            <person name="Kawachi M."/>
            <person name="Noguchi H."/>
            <person name="Minakuchi Y."/>
            <person name="Umen J.G."/>
            <person name="Toyoda A."/>
            <person name="Nozaki H."/>
        </authorList>
    </citation>
    <scope>NUCLEOTIDE SEQUENCE</scope>
    <source>
        <strain evidence="10">NIES-3785</strain>
    </source>
</reference>
<evidence type="ECO:0000259" key="9">
    <source>
        <dbReference type="PROSITE" id="PS50112"/>
    </source>
</evidence>
<dbReference type="CDD" id="cd00130">
    <property type="entry name" value="PAS"/>
    <property type="match status" value="1"/>
</dbReference>
<feature type="compositionally biased region" description="Gly residues" evidence="7">
    <location>
        <begin position="1433"/>
        <end position="1449"/>
    </location>
</feature>
<dbReference type="InterPro" id="IPR052994">
    <property type="entry name" value="Tiny_macrocysts_regulators"/>
</dbReference>
<keyword evidence="4" id="KW-0547">Nucleotide-binding</keyword>
<gene>
    <name evidence="10" type="ORF">Vretimale_12650</name>
</gene>
<feature type="compositionally biased region" description="Acidic residues" evidence="7">
    <location>
        <begin position="1869"/>
        <end position="1893"/>
    </location>
</feature>
<dbReference type="PANTHER" id="PTHR31600">
    <property type="entry name" value="TINY MACROCYSTS PROTEIN B-RELATED"/>
    <property type="match status" value="1"/>
</dbReference>
<feature type="compositionally biased region" description="Acidic residues" evidence="7">
    <location>
        <begin position="1756"/>
        <end position="1767"/>
    </location>
</feature>
<evidence type="ECO:0000313" key="10">
    <source>
        <dbReference type="EMBL" id="GIM08629.1"/>
    </source>
</evidence>
<feature type="transmembrane region" description="Helical" evidence="8">
    <location>
        <begin position="221"/>
        <end position="245"/>
    </location>
</feature>
<evidence type="ECO:0000256" key="1">
    <source>
        <dbReference type="ARBA" id="ARBA00022543"/>
    </source>
</evidence>
<dbReference type="GO" id="GO:0009881">
    <property type="term" value="F:photoreceptor activity"/>
    <property type="evidence" value="ECO:0007669"/>
    <property type="project" value="UniProtKB-KW"/>
</dbReference>
<dbReference type="Proteomes" id="UP000722791">
    <property type="component" value="Unassembled WGS sequence"/>
</dbReference>
<dbReference type="GO" id="GO:0005524">
    <property type="term" value="F:ATP binding"/>
    <property type="evidence" value="ECO:0007669"/>
    <property type="project" value="UniProtKB-KW"/>
</dbReference>
<feature type="compositionally biased region" description="Acidic residues" evidence="7">
    <location>
        <begin position="1487"/>
        <end position="1497"/>
    </location>
</feature>
<feature type="compositionally biased region" description="Acidic residues" evidence="7">
    <location>
        <begin position="1325"/>
        <end position="1338"/>
    </location>
</feature>
<feature type="compositionally biased region" description="Basic and acidic residues" evidence="7">
    <location>
        <begin position="1768"/>
        <end position="1791"/>
    </location>
</feature>
<dbReference type="PROSITE" id="PS50112">
    <property type="entry name" value="PAS"/>
    <property type="match status" value="1"/>
</dbReference>
<evidence type="ECO:0000256" key="2">
    <source>
        <dbReference type="ARBA" id="ARBA00022606"/>
    </source>
</evidence>
<feature type="compositionally biased region" description="Low complexity" evidence="7">
    <location>
        <begin position="8"/>
        <end position="25"/>
    </location>
</feature>
<dbReference type="InterPro" id="IPR057352">
    <property type="entry name" value="TPR_TmcB/C"/>
</dbReference>
<feature type="region of interest" description="Disordered" evidence="7">
    <location>
        <begin position="1305"/>
        <end position="1530"/>
    </location>
</feature>
<feature type="transmembrane region" description="Helical" evidence="8">
    <location>
        <begin position="291"/>
        <end position="311"/>
    </location>
</feature>
<dbReference type="InterPro" id="IPR035965">
    <property type="entry name" value="PAS-like_dom_sf"/>
</dbReference>
<dbReference type="SMART" id="SM00091">
    <property type="entry name" value="PAS"/>
    <property type="match status" value="3"/>
</dbReference>
<keyword evidence="1" id="KW-0675">Receptor</keyword>
<keyword evidence="8" id="KW-0812">Transmembrane</keyword>
<feature type="transmembrane region" description="Helical" evidence="8">
    <location>
        <begin position="170"/>
        <end position="197"/>
    </location>
</feature>
<feature type="compositionally biased region" description="Basic and acidic residues" evidence="7">
    <location>
        <begin position="1378"/>
        <end position="1406"/>
    </location>
</feature>
<dbReference type="SUPFAM" id="SSF55785">
    <property type="entry name" value="PYP-like sensor domain (PAS domain)"/>
    <property type="match status" value="1"/>
</dbReference>
<sequence>MKEFGDASESGSVGGRSSSHSETSSQADANKFFNKRHQTGQAPNGAEEDDLLEQSRTFQEAIFHSMYILVRARVTEHWKLAVGKLVLELLSTFLVVFNPIGGWPIDASNPVWLVVRWTLPRVPVLKIWGYNTYIVIFYFLVGLIYTVLVAVAVLTLAMRRQEHSRWLRKFGSLLQLVTDTLFSVLFAAVLDFLVFFFNCDFGADQRNHKFWTDKSCMDGAFIIHLCVAGTTAIVYFAASMTLLVASCELNPVATGLLACPAAVTRVKILAFKAMFVIAACTLDSVPRIQEIMMLVTVGYVAWLSFSKLPFLRTYINEAWTGGWIGVSYTVVVNAAWKLQHKHIDPRDGHSYMDKVLYGIFPSVLVGAALTRCWWRWRMRAVGRFRPVVPPNVKLKNVCKFSTPEEVELLSRALRKFDIDGLVVEETAQLGETIIKCGMAVFPGDVGLQILTANYLLEVKRDGPAARTQLQLALKGGPSLVQRYQIFSTIENSKRLKDGQEGHLDLQSYVEFKRNYRAVIRLHKEALGAQRDYWQLLTRSHVKTGAVRAALEAMDQAADAAQQVYRRVLERYPNNGKLLRCYGKFLEDVQNNPAAAGRVYQEAARNGGADGLLSLDLKIQGADKPEFLTSMDLHEDACVVINAAGKILMVNACVTTLLGYPKADLEGANVSVLMPQPFSGRHPSYLSRYVQGGEPRILDTVRDIVALHKERYVMPLRLCVTKLSGVGMDAVFLGLLRPEPLDIRSMRAWVAPNGVILCTDPQFSSLTGLISDDMVGRTFQSIVADTLEADSLLELCKEAAYETLTSGTIVRHMDLLHKYLPRVPVEIRVTLGGTDLQRIFVLNARRVHDTDEGLMVVDHRGGLTFATWDLAAMLGYPLKKLLKMKLEQLLPQPFSTMHGRFLRDQPIVLPAVSCRAGSVVHLVNSNGAHVHVRLKITPKAHDHSGHLSHVVQVSRVDVVSQEAMYGDKRLQLFCSMNGKILSVDLPNSSAFGFRASEVVGSNLADCIDVFQDCRAQAGAHQLELLLLSLLDKEAEMPGTSWQVKVLSPSHDGEAFTLPNIDPKAPPRLSPIHNQGVNACLQAELIDLSELDSESSLMLELEKQAGGGIDGGKVVRLRSSVAGGKPEMRRVSAAGRGRGSMPGAPIGGSGAAGVQAAAAANSWARITLWRRNLLSGTLELDESLVIRKADVNTGLIVGQPPSALPRMPLSGLIDIPKGISWDELMHKGRKKKSALKGGSSAVVSPVRRLVGKLPDGGTIGVLLQGVAGVSASGRVIAIIHPDSSVVGRPGDVFRALGLEATITRHKDGAATDAAGDDVLKGTNSKSEEEEEQEEQEEQEEGNSSGGALLVPPRQRKDLDALPAEEEPSKRKGSKEEEDGPVSKRDPEQSDRFRSSDGGDGSAHPDAHPPKAGAGRHGRTVRSSSSTASEGDRENGGGSAGGGSGGGSGGDGDSSSVPASFERSGQVSSSSSSSLSIDRDKDDMEAEVRAEEEEEEEGGEGDGGGRRRRGSSSGSQKYRRHHRTSAEMDAAGMAGQLHLRRDAHSHPEFIALWARWLSRAMTAALAARTQRQTEEAEEGSDGGGSGTSLGDDRGHGRSVGPNRPAPGERGAGGTTTTTNLITPPATTHHNKTGDNGTAASSLPAGGPPEDPLEVYDGVLASRRCPGTGVATGMGPASPARPPKWGAPQYADSAEATPPPGGTTQRFQRQRKTAADAPSPAAAATLRGTHDNAKTWGPPPGSGDRKSAPRLRFEAARDEGNEDDGDDGDDVGGDRGGGDASLKKAASDRGRHHNDGDDDDEDGSGDGGARGHAVVATVSIGRRAVRIQEGPAPGLRRGGVEGRVLRFADTARGGPPRQRVGSPPQRRRTAAQEEAEAEDQEGEGEGGEEEDDDDDEAYREIQRRASGVETNKMLAAAAEGFTRGVKARGGGAGDGGSNDDGGGGGMQANDAASSQADDDDAASKGPGSGAFSDSSSTADADATAAADPRRARLLKRITKLIAGPGLAEVLARLKSRVLLLLAAMLITHITCYIVLFRLIEEQLADVRGVHHLALAADRTQVVVARSAVVEFCSRPGVAPVGVCEMPLDAVVNDVRHALDDLESYHQAIYLGVSLGRGSPITERELFSLWTDAAFGYRFFLDVATPRWMNRTVGLFQLGNRFIAAGRELLYWAPHNKGNISHLRSFQFVQANGPWSLFQAYTVSLDYLSREALGHISRLQLCKIAPNHTHPSCSIRTAHRLIAHRA</sequence>
<keyword evidence="8" id="KW-0472">Membrane</keyword>
<dbReference type="FunFam" id="3.30.450.20:FF:000060">
    <property type="entry name" value="Sensor protein FixL"/>
    <property type="match status" value="1"/>
</dbReference>
<feature type="compositionally biased region" description="Low complexity" evidence="7">
    <location>
        <begin position="1597"/>
        <end position="1624"/>
    </location>
</feature>
<evidence type="ECO:0000256" key="7">
    <source>
        <dbReference type="SAM" id="MobiDB-lite"/>
    </source>
</evidence>
<dbReference type="GO" id="GO:0016301">
    <property type="term" value="F:kinase activity"/>
    <property type="evidence" value="ECO:0007669"/>
    <property type="project" value="UniProtKB-KW"/>
</dbReference>
<feature type="region of interest" description="Disordered" evidence="7">
    <location>
        <begin position="1921"/>
        <end position="1981"/>
    </location>
</feature>
<feature type="transmembrane region" description="Helical" evidence="8">
    <location>
        <begin position="318"/>
        <end position="336"/>
    </location>
</feature>
<evidence type="ECO:0000256" key="3">
    <source>
        <dbReference type="ARBA" id="ARBA00022679"/>
    </source>
</evidence>
<keyword evidence="8" id="KW-1133">Transmembrane helix</keyword>
<dbReference type="Pfam" id="PF25474">
    <property type="entry name" value="TPR_TmcB"/>
    <property type="match status" value="1"/>
</dbReference>
<evidence type="ECO:0000313" key="11">
    <source>
        <dbReference type="Proteomes" id="UP000722791"/>
    </source>
</evidence>
<feature type="transmembrane region" description="Helical" evidence="8">
    <location>
        <begin position="356"/>
        <end position="374"/>
    </location>
</feature>
<feature type="transmembrane region" description="Helical" evidence="8">
    <location>
        <begin position="133"/>
        <end position="158"/>
    </location>
</feature>
<evidence type="ECO:0000256" key="6">
    <source>
        <dbReference type="ARBA" id="ARBA00022840"/>
    </source>
</evidence>
<feature type="compositionally biased region" description="Low complexity" evidence="7">
    <location>
        <begin position="1711"/>
        <end position="1720"/>
    </location>
</feature>
<feature type="compositionally biased region" description="Basic and acidic residues" evidence="7">
    <location>
        <begin position="1474"/>
        <end position="1486"/>
    </location>
</feature>
<keyword evidence="3" id="KW-0808">Transferase</keyword>
<dbReference type="InterPro" id="IPR000014">
    <property type="entry name" value="PAS"/>
</dbReference>
<evidence type="ECO:0000256" key="4">
    <source>
        <dbReference type="ARBA" id="ARBA00022741"/>
    </source>
</evidence>
<keyword evidence="1" id="KW-0600">Photoreceptor protein</keyword>
<evidence type="ECO:0000256" key="8">
    <source>
        <dbReference type="SAM" id="Phobius"/>
    </source>
</evidence>
<feature type="compositionally biased region" description="Gly residues" evidence="7">
    <location>
        <begin position="1923"/>
        <end position="1942"/>
    </location>
</feature>
<evidence type="ECO:0000256" key="5">
    <source>
        <dbReference type="ARBA" id="ARBA00022777"/>
    </source>
</evidence>
<keyword evidence="6" id="KW-0067">ATP-binding</keyword>
<feature type="region of interest" description="Disordered" evidence="7">
    <location>
        <begin position="1565"/>
        <end position="1907"/>
    </location>
</feature>
<feature type="domain" description="PAS" evidence="9">
    <location>
        <begin position="622"/>
        <end position="692"/>
    </location>
</feature>